<keyword evidence="2" id="KW-1133">Transmembrane helix</keyword>
<evidence type="ECO:0000313" key="3">
    <source>
        <dbReference type="EMBL" id="ATZ52100.1"/>
    </source>
</evidence>
<protein>
    <submittedName>
        <fullName evidence="3">Bcspo7</fullName>
    </submittedName>
</protein>
<dbReference type="PANTHER" id="PTHR28249:SF1">
    <property type="entry name" value="SPORULATION-SPECIFIC PROTEIN SPO7"/>
    <property type="match status" value="1"/>
</dbReference>
<feature type="transmembrane region" description="Helical" evidence="2">
    <location>
        <begin position="105"/>
        <end position="128"/>
    </location>
</feature>
<dbReference type="GO" id="GO:0071595">
    <property type="term" value="C:Nem1-Spo7 phosphatase complex"/>
    <property type="evidence" value="ECO:0007669"/>
    <property type="project" value="TreeGrafter"/>
</dbReference>
<keyword evidence="4" id="KW-1185">Reference proteome</keyword>
<reference evidence="3 4" key="1">
    <citation type="journal article" date="2011" name="PLoS Genet.">
        <title>Genomic analysis of the necrotrophic fungal pathogens Sclerotinia sclerotiorum and Botrytis cinerea.</title>
        <authorList>
            <person name="Amselem J."/>
            <person name="Cuomo C.A."/>
            <person name="van Kan J.A."/>
            <person name="Viaud M."/>
            <person name="Benito E.P."/>
            <person name="Couloux A."/>
            <person name="Coutinho P.M."/>
            <person name="de Vries R.P."/>
            <person name="Dyer P.S."/>
            <person name="Fillinger S."/>
            <person name="Fournier E."/>
            <person name="Gout L."/>
            <person name="Hahn M."/>
            <person name="Kohn L."/>
            <person name="Lapalu N."/>
            <person name="Plummer K.M."/>
            <person name="Pradier J.M."/>
            <person name="Quevillon E."/>
            <person name="Sharon A."/>
            <person name="Simon A."/>
            <person name="ten Have A."/>
            <person name="Tudzynski B."/>
            <person name="Tudzynski P."/>
            <person name="Wincker P."/>
            <person name="Andrew M."/>
            <person name="Anthouard V."/>
            <person name="Beever R.E."/>
            <person name="Beffa R."/>
            <person name="Benoit I."/>
            <person name="Bouzid O."/>
            <person name="Brault B."/>
            <person name="Chen Z."/>
            <person name="Choquer M."/>
            <person name="Collemare J."/>
            <person name="Cotton P."/>
            <person name="Danchin E.G."/>
            <person name="Da Silva C."/>
            <person name="Gautier A."/>
            <person name="Giraud C."/>
            <person name="Giraud T."/>
            <person name="Gonzalez C."/>
            <person name="Grossetete S."/>
            <person name="Guldener U."/>
            <person name="Henrissat B."/>
            <person name="Howlett B.J."/>
            <person name="Kodira C."/>
            <person name="Kretschmer M."/>
            <person name="Lappartient A."/>
            <person name="Leroch M."/>
            <person name="Levis C."/>
            <person name="Mauceli E."/>
            <person name="Neuveglise C."/>
            <person name="Oeser B."/>
            <person name="Pearson M."/>
            <person name="Poulain J."/>
            <person name="Poussereau N."/>
            <person name="Quesneville H."/>
            <person name="Rascle C."/>
            <person name="Schumacher J."/>
            <person name="Segurens B."/>
            <person name="Sexton A."/>
            <person name="Silva E."/>
            <person name="Sirven C."/>
            <person name="Soanes D.M."/>
            <person name="Talbot N.J."/>
            <person name="Templeton M."/>
            <person name="Yandava C."/>
            <person name="Yarden O."/>
            <person name="Zeng Q."/>
            <person name="Rollins J.A."/>
            <person name="Lebrun M.H."/>
            <person name="Dickman M."/>
        </authorList>
    </citation>
    <scope>NUCLEOTIDE SEQUENCE [LARGE SCALE GENOMIC DNA]</scope>
    <source>
        <strain evidence="3 4">B05.10</strain>
    </source>
</reference>
<keyword evidence="2" id="KW-0472">Membrane</keyword>
<dbReference type="OMA" id="ENWDEYR"/>
<feature type="region of interest" description="Disordered" evidence="1">
    <location>
        <begin position="307"/>
        <end position="467"/>
    </location>
</feature>
<feature type="compositionally biased region" description="Polar residues" evidence="1">
    <location>
        <begin position="434"/>
        <end position="447"/>
    </location>
</feature>
<dbReference type="Proteomes" id="UP000001798">
    <property type="component" value="Chromosome 7"/>
</dbReference>
<accession>A0A384JNL5</accession>
<organism evidence="3 4">
    <name type="scientific">Botryotinia fuckeliana (strain B05.10)</name>
    <name type="common">Noble rot fungus</name>
    <name type="synonym">Botrytis cinerea</name>
    <dbReference type="NCBI Taxonomy" id="332648"/>
    <lineage>
        <taxon>Eukaryota</taxon>
        <taxon>Fungi</taxon>
        <taxon>Dikarya</taxon>
        <taxon>Ascomycota</taxon>
        <taxon>Pezizomycotina</taxon>
        <taxon>Leotiomycetes</taxon>
        <taxon>Helotiales</taxon>
        <taxon>Sclerotiniaceae</taxon>
        <taxon>Botrytis</taxon>
    </lineage>
</organism>
<dbReference type="PANTHER" id="PTHR28249">
    <property type="entry name" value="SPORULATION-SPECIFIC PROTEIN SPO7"/>
    <property type="match status" value="1"/>
</dbReference>
<sequence>MSNLDQIVKGAPPPGAHIPPIPTTGVTPSEPSITDPLASLPSSPPQIYLNLLILEASLRAQWLQLRTRRRQHAFFLSLLGLWIIWFGYALFLAPREDGSGVGGSVYWVVEMTEKMCFMGGIVTALLIWGTGQWERGIRWPRRFVGITNRGLRGFNCKLVVIKQSWWKELLSALSFLFSYGLFSGSSGGSSYRFVDQSLLKESEKATKNGGHHALRNIHDDDDTKRYEEDLAPGGDYVKLLLLPKPFSPNFRENWDIYRTEYWEKENERRKILRQKLKERERKLAKQQGGWLWWTGYRGWSSGHATDVEKIHHRPRRQSTASKRDRSASVRSHSHSRNSSRSATPTAEADERPGSSHTRKASSASTASERRRKKTLSVPTSGQKLAPPSPRVGAGGSRSSTPDVPSPLVRESSYTSLSSLDSERPVTPLSGDADSASTRSLRSSTKGKSGNLRASRIDALAAEGGDEK</sequence>
<evidence type="ECO:0000313" key="4">
    <source>
        <dbReference type="Proteomes" id="UP000001798"/>
    </source>
</evidence>
<dbReference type="InterPro" id="IPR005605">
    <property type="entry name" value="Spo7"/>
</dbReference>
<evidence type="ECO:0000256" key="2">
    <source>
        <dbReference type="SAM" id="Phobius"/>
    </source>
</evidence>
<reference evidence="3 4" key="2">
    <citation type="journal article" date="2012" name="Eukaryot. Cell">
        <title>Genome update of Botrytis cinerea strains B05.10 and T4.</title>
        <authorList>
            <person name="Staats M."/>
            <person name="van Kan J.A."/>
        </authorList>
    </citation>
    <scope>NUCLEOTIDE SEQUENCE [LARGE SCALE GENOMIC DNA]</scope>
    <source>
        <strain evidence="3 4">B05.10</strain>
    </source>
</reference>
<dbReference type="RefSeq" id="XP_001549613.1">
    <property type="nucleotide sequence ID" value="XM_001549563.2"/>
</dbReference>
<dbReference type="GO" id="GO:0004721">
    <property type="term" value="F:phosphoprotein phosphatase activity"/>
    <property type="evidence" value="ECO:0007669"/>
    <property type="project" value="TreeGrafter"/>
</dbReference>
<evidence type="ECO:0000256" key="1">
    <source>
        <dbReference type="SAM" id="MobiDB-lite"/>
    </source>
</evidence>
<feature type="transmembrane region" description="Helical" evidence="2">
    <location>
        <begin position="73"/>
        <end position="93"/>
    </location>
</feature>
<dbReference type="GO" id="GO:0019888">
    <property type="term" value="F:protein phosphatase regulator activity"/>
    <property type="evidence" value="ECO:0007669"/>
    <property type="project" value="InterPro"/>
</dbReference>
<proteinExistence type="predicted"/>
<dbReference type="OrthoDB" id="5599171at2759"/>
<dbReference type="GO" id="GO:0006998">
    <property type="term" value="P:nuclear envelope organization"/>
    <property type="evidence" value="ECO:0007669"/>
    <property type="project" value="TreeGrafter"/>
</dbReference>
<dbReference type="Pfam" id="PF03907">
    <property type="entry name" value="Spo7"/>
    <property type="match status" value="1"/>
</dbReference>
<name>A0A384JNL5_BOTFB</name>
<dbReference type="GeneID" id="5430108"/>
<keyword evidence="2" id="KW-0812">Transmembrane</keyword>
<dbReference type="EMBL" id="CP009811">
    <property type="protein sequence ID" value="ATZ52100.1"/>
    <property type="molecule type" value="Genomic_DNA"/>
</dbReference>
<dbReference type="KEGG" id="bfu:BCIN_07g06090"/>
<dbReference type="AlphaFoldDB" id="A0A384JNL5"/>
<dbReference type="VEuPathDB" id="FungiDB:Bcin07g06090"/>
<reference evidence="3 4" key="3">
    <citation type="journal article" date="2017" name="Mol. Plant Pathol.">
        <title>A gapless genome sequence of the fungus Botrytis cinerea.</title>
        <authorList>
            <person name="Van Kan J.A."/>
            <person name="Stassen J.H."/>
            <person name="Mosbach A."/>
            <person name="Van Der Lee T.A."/>
            <person name="Faino L."/>
            <person name="Farmer A.D."/>
            <person name="Papasotiriou D.G."/>
            <person name="Zhou S."/>
            <person name="Seidl M.F."/>
            <person name="Cottam E."/>
            <person name="Edel D."/>
            <person name="Hahn M."/>
            <person name="Schwartz D.C."/>
            <person name="Dietrich R.A."/>
            <person name="Widdison S."/>
            <person name="Scalliet G."/>
        </authorList>
    </citation>
    <scope>NUCLEOTIDE SEQUENCE [LARGE SCALE GENOMIC DNA]</scope>
    <source>
        <strain evidence="3 4">B05.10</strain>
    </source>
</reference>
<gene>
    <name evidence="3" type="primary">Bcspo7</name>
    <name evidence="3" type="ORF">BCIN_07g06090</name>
</gene>